<dbReference type="EMBL" id="JAAAXX010000001">
    <property type="protein sequence ID" value="KAF2394424.1"/>
    <property type="molecule type" value="Genomic_DNA"/>
</dbReference>
<dbReference type="GO" id="GO:0070224">
    <property type="term" value="F:sulfide:quinone oxidoreductase activity"/>
    <property type="evidence" value="ECO:0007669"/>
    <property type="project" value="TreeGrafter"/>
</dbReference>
<evidence type="ECO:0000313" key="9">
    <source>
        <dbReference type="Proteomes" id="UP000475265"/>
    </source>
</evidence>
<feature type="domain" description="FAD/NAD(P)-binding" evidence="7">
    <location>
        <begin position="13"/>
        <end position="132"/>
    </location>
</feature>
<dbReference type="GO" id="GO:0071949">
    <property type="term" value="F:FAD binding"/>
    <property type="evidence" value="ECO:0007669"/>
    <property type="project" value="TreeGrafter"/>
</dbReference>
<evidence type="ECO:0000256" key="5">
    <source>
        <dbReference type="ARBA" id="ARBA00022946"/>
    </source>
</evidence>
<dbReference type="GO" id="GO:0070225">
    <property type="term" value="F:sulfide dehydrogenase activity"/>
    <property type="evidence" value="ECO:0007669"/>
    <property type="project" value="UniProtKB-EC"/>
</dbReference>
<comment type="cofactor">
    <cofactor evidence="1">
        <name>FAD</name>
        <dbReference type="ChEBI" id="CHEBI:57692"/>
    </cofactor>
</comment>
<evidence type="ECO:0000256" key="6">
    <source>
        <dbReference type="ARBA" id="ARBA00023002"/>
    </source>
</evidence>
<evidence type="ECO:0000256" key="1">
    <source>
        <dbReference type="ARBA" id="ARBA00001974"/>
    </source>
</evidence>
<evidence type="ECO:0000259" key="7">
    <source>
        <dbReference type="Pfam" id="PF07992"/>
    </source>
</evidence>
<keyword evidence="6 8" id="KW-0560">Oxidoreductase</keyword>
<dbReference type="Pfam" id="PF07992">
    <property type="entry name" value="Pyr_redox_2"/>
    <property type="match status" value="1"/>
</dbReference>
<keyword evidence="5" id="KW-0809">Transit peptide</keyword>
<dbReference type="GO" id="GO:0070221">
    <property type="term" value="P:sulfide oxidation, using sulfide:quinone oxidoreductase"/>
    <property type="evidence" value="ECO:0007669"/>
    <property type="project" value="TreeGrafter"/>
</dbReference>
<proteinExistence type="predicted"/>
<dbReference type="InterPro" id="IPR023753">
    <property type="entry name" value="FAD/NAD-binding_dom"/>
</dbReference>
<reference evidence="8 9" key="1">
    <citation type="submission" date="2019-12" db="EMBL/GenBank/DDBJ databases">
        <title>Endophytic bacteria associated with Panax ginseng seedlings.</title>
        <authorList>
            <person name="Park J.M."/>
            <person name="Shin R."/>
            <person name="Jo S.H."/>
        </authorList>
    </citation>
    <scope>NUCLEOTIDE SEQUENCE [LARGE SCALE GENOMIC DNA]</scope>
    <source>
        <strain evidence="8 9">PgKB32</strain>
    </source>
</reference>
<keyword evidence="4" id="KW-0274">FAD</keyword>
<keyword evidence="2" id="KW-0285">Flavoprotein</keyword>
<dbReference type="InterPro" id="IPR015904">
    <property type="entry name" value="Sulphide_quinone_reductase"/>
</dbReference>
<dbReference type="PANTHER" id="PTHR10632">
    <property type="entry name" value="SULFIDE:QUINONE OXIDOREDUCTASE"/>
    <property type="match status" value="1"/>
</dbReference>
<dbReference type="AlphaFoldDB" id="A0A6L5C4F6"/>
<dbReference type="RefSeq" id="WP_163909669.1">
    <property type="nucleotide sequence ID" value="NZ_JAAAXX010000001.1"/>
</dbReference>
<organism evidence="8 9">
    <name type="scientific">Pseudomonas frederiksbergensis</name>
    <dbReference type="NCBI Taxonomy" id="104087"/>
    <lineage>
        <taxon>Bacteria</taxon>
        <taxon>Pseudomonadati</taxon>
        <taxon>Pseudomonadota</taxon>
        <taxon>Gammaproteobacteria</taxon>
        <taxon>Pseudomonadales</taxon>
        <taxon>Pseudomonadaceae</taxon>
        <taxon>Pseudomonas</taxon>
    </lineage>
</organism>
<comment type="caution">
    <text evidence="8">The sequence shown here is derived from an EMBL/GenBank/DDBJ whole genome shotgun (WGS) entry which is preliminary data.</text>
</comment>
<name>A0A6L5C4F6_9PSED</name>
<gene>
    <name evidence="8" type="ORF">FX983_02405</name>
</gene>
<dbReference type="SUPFAM" id="SSF51905">
    <property type="entry name" value="FAD/NAD(P)-binding domain"/>
    <property type="match status" value="2"/>
</dbReference>
<evidence type="ECO:0000313" key="8">
    <source>
        <dbReference type="EMBL" id="KAF2394424.1"/>
    </source>
</evidence>
<keyword evidence="3" id="KW-0874">Quinone</keyword>
<dbReference type="InterPro" id="IPR036188">
    <property type="entry name" value="FAD/NAD-bd_sf"/>
</dbReference>
<dbReference type="GO" id="GO:0048038">
    <property type="term" value="F:quinone binding"/>
    <property type="evidence" value="ECO:0007669"/>
    <property type="project" value="UniProtKB-KW"/>
</dbReference>
<evidence type="ECO:0000256" key="3">
    <source>
        <dbReference type="ARBA" id="ARBA00022719"/>
    </source>
</evidence>
<dbReference type="PANTHER" id="PTHR10632:SF2">
    <property type="entry name" value="SULFIDE:QUINONE OXIDOREDUCTASE, MITOCHONDRIAL"/>
    <property type="match status" value="1"/>
</dbReference>
<dbReference type="EC" id="1.8.2.3" evidence="8"/>
<dbReference type="FunFam" id="3.50.50.60:FF:000034">
    <property type="entry name" value="sulfide:quinone oxidoreductase, mitochondrial"/>
    <property type="match status" value="1"/>
</dbReference>
<evidence type="ECO:0000256" key="2">
    <source>
        <dbReference type="ARBA" id="ARBA00022630"/>
    </source>
</evidence>
<accession>A0A6L5C4F6</accession>
<dbReference type="Proteomes" id="UP000475265">
    <property type="component" value="Unassembled WGS sequence"/>
</dbReference>
<protein>
    <submittedName>
        <fullName evidence="8">Sulfide dehydrogenase [flavocytochrome c] flavoprotein chain</fullName>
        <ecNumber evidence="8">1.8.2.3</ecNumber>
    </submittedName>
</protein>
<evidence type="ECO:0000256" key="4">
    <source>
        <dbReference type="ARBA" id="ARBA00022827"/>
    </source>
</evidence>
<sequence>MNDQHWGPTISADIVVIGGGTAGIGFVASLLKRDPSLNITVIEPNAQHFYQPAWTLVGGGAYAVEDTVRPMASVMPRQAKWLQASVTDIAADSKHLTLDDGRTVGYQNLIVCPGLRLAWEKIEGLQETLGQHGVTSNYSYQHAAYTWELVKNLRGGKAIFTQPPIPIKCAGAPQKALYLSCDHWLKSGVLNNIDVEFNLAGAALFGVPTFVPPLMKYIEKYNARLAFTSNLIKVDGPAKTAWFEVKDAAGEVTTQAKTFDLLHVVPPQVSPDFIRQSPLADAAGWCEVNMHTLQHVRYPEVFGLGDICSTSNAKTAAAVRKQIVVVAENLLALRKQQPLPLKYDGYGSCPLTVEKGKVILTEFGYAGKLLPTFPLDPTVPRRSAWWLKASLLPWFYWNGMLKGREWLTAVSKVD</sequence>
<dbReference type="Gene3D" id="3.50.50.60">
    <property type="entry name" value="FAD/NAD(P)-binding domain"/>
    <property type="match status" value="2"/>
</dbReference>